<dbReference type="RefSeq" id="WP_153724964.1">
    <property type="nucleotide sequence ID" value="NZ_CP045875.1"/>
</dbReference>
<proteinExistence type="predicted"/>
<keyword evidence="7" id="KW-1185">Reference proteome</keyword>
<organism evidence="6 7">
    <name type="scientific">Heliorestis convoluta</name>
    <dbReference type="NCBI Taxonomy" id="356322"/>
    <lineage>
        <taxon>Bacteria</taxon>
        <taxon>Bacillati</taxon>
        <taxon>Bacillota</taxon>
        <taxon>Clostridia</taxon>
        <taxon>Eubacteriales</taxon>
        <taxon>Heliobacteriaceae</taxon>
        <taxon>Heliorestis</taxon>
    </lineage>
</organism>
<dbReference type="GO" id="GO:0006310">
    <property type="term" value="P:DNA recombination"/>
    <property type="evidence" value="ECO:0007669"/>
    <property type="project" value="UniProtKB-KW"/>
</dbReference>
<dbReference type="InterPro" id="IPR002104">
    <property type="entry name" value="Integrase_catalytic"/>
</dbReference>
<gene>
    <name evidence="6" type="ORF">FTV88_1526</name>
</gene>
<dbReference type="GO" id="GO:0015074">
    <property type="term" value="P:DNA integration"/>
    <property type="evidence" value="ECO:0007669"/>
    <property type="project" value="InterPro"/>
</dbReference>
<dbReference type="AlphaFoldDB" id="A0A5Q2N1X9"/>
<evidence type="ECO:0000313" key="6">
    <source>
        <dbReference type="EMBL" id="QGG47626.1"/>
    </source>
</evidence>
<dbReference type="SUPFAM" id="SSF56349">
    <property type="entry name" value="DNA breaking-rejoining enzymes"/>
    <property type="match status" value="1"/>
</dbReference>
<reference evidence="7" key="1">
    <citation type="submission" date="2019-11" db="EMBL/GenBank/DDBJ databases">
        <title>Genome sequence of Heliorestis convoluta strain HH, an alkaliphilic and minimalistic phototrophic bacterium from a soda lake in Egypt.</title>
        <authorList>
            <person name="Dewey E.D."/>
            <person name="Stokes L.M."/>
            <person name="Burchell B.M."/>
            <person name="Shaffer K.N."/>
            <person name="Huntington A.M."/>
            <person name="Baker J.M."/>
            <person name="Nadendla S."/>
            <person name="Giglio M.G."/>
            <person name="Touchman J.W."/>
            <person name="Blankenship R.E."/>
            <person name="Madigan M.T."/>
            <person name="Sattley W.M."/>
        </authorList>
    </citation>
    <scope>NUCLEOTIDE SEQUENCE [LARGE SCALE GENOMIC DNA]</scope>
    <source>
        <strain evidence="7">HH</strain>
    </source>
</reference>
<dbReference type="EMBL" id="CP045875">
    <property type="protein sequence ID" value="QGG47626.1"/>
    <property type="molecule type" value="Genomic_DNA"/>
</dbReference>
<dbReference type="PROSITE" id="PS51900">
    <property type="entry name" value="CB"/>
    <property type="match status" value="1"/>
</dbReference>
<evidence type="ECO:0000256" key="2">
    <source>
        <dbReference type="ARBA" id="ARBA00023172"/>
    </source>
</evidence>
<name>A0A5Q2N1X9_9FIRM</name>
<dbReference type="InterPro" id="IPR010998">
    <property type="entry name" value="Integrase_recombinase_N"/>
</dbReference>
<dbReference type="InterPro" id="IPR044068">
    <property type="entry name" value="CB"/>
</dbReference>
<dbReference type="OrthoDB" id="107900at2"/>
<dbReference type="Pfam" id="PF00589">
    <property type="entry name" value="Phage_integrase"/>
    <property type="match status" value="1"/>
</dbReference>
<evidence type="ECO:0000259" key="4">
    <source>
        <dbReference type="PROSITE" id="PS51898"/>
    </source>
</evidence>
<dbReference type="PROSITE" id="PS51898">
    <property type="entry name" value="TYR_RECOMBINASE"/>
    <property type="match status" value="1"/>
</dbReference>
<dbReference type="CDD" id="cd00397">
    <property type="entry name" value="DNA_BRE_C"/>
    <property type="match status" value="1"/>
</dbReference>
<dbReference type="PANTHER" id="PTHR30349">
    <property type="entry name" value="PHAGE INTEGRASE-RELATED"/>
    <property type="match status" value="1"/>
</dbReference>
<sequence length="318" mass="36871">MRKMKELSVTYDSWEAAMEDFLFQKESENLRPRTIEDYRSHISRFFRNHPEAFGGSKQALTTAVKEHFSGTKSNNYFNGKLRTLSPFFRWLHSQGVIPCNPLENIKGKKQTNRIVELSTETLKELLQQPNRQTFAGLRDYTLMLTSIEVAARPNELLSLTPNDYNFRSRELIIREEHAKTHEQRTLPLLPQVANAINEFLRYRPDEWNSDVSIFCTEDGRKLAVESWGKKVKAYGKNIDVHVTPYMFRHASALHHLRNGADVFTVQRILGHADLNMTKRYLALTQSDVREVHSLTSPVNDILNTGRKRVRSLAKQGKR</sequence>
<evidence type="ECO:0000313" key="7">
    <source>
        <dbReference type="Proteomes" id="UP000366051"/>
    </source>
</evidence>
<dbReference type="InterPro" id="IPR013762">
    <property type="entry name" value="Integrase-like_cat_sf"/>
</dbReference>
<feature type="domain" description="Tyr recombinase" evidence="4">
    <location>
        <begin position="112"/>
        <end position="293"/>
    </location>
</feature>
<dbReference type="KEGG" id="hcv:FTV88_1526"/>
<dbReference type="GO" id="GO:0003677">
    <property type="term" value="F:DNA binding"/>
    <property type="evidence" value="ECO:0007669"/>
    <property type="project" value="UniProtKB-UniRule"/>
</dbReference>
<dbReference type="InterPro" id="IPR011010">
    <property type="entry name" value="DNA_brk_join_enz"/>
</dbReference>
<evidence type="ECO:0000256" key="1">
    <source>
        <dbReference type="ARBA" id="ARBA00023125"/>
    </source>
</evidence>
<feature type="domain" description="Core-binding (CB)" evidence="5">
    <location>
        <begin position="12"/>
        <end position="92"/>
    </location>
</feature>
<dbReference type="Gene3D" id="1.10.150.130">
    <property type="match status" value="1"/>
</dbReference>
<keyword evidence="2" id="KW-0233">DNA recombination</keyword>
<dbReference type="InterPro" id="IPR050090">
    <property type="entry name" value="Tyrosine_recombinase_XerCD"/>
</dbReference>
<dbReference type="Proteomes" id="UP000366051">
    <property type="component" value="Chromosome"/>
</dbReference>
<dbReference type="PANTHER" id="PTHR30349:SF88">
    <property type="entry name" value="BLL1584 PROTEIN"/>
    <property type="match status" value="1"/>
</dbReference>
<evidence type="ECO:0000259" key="5">
    <source>
        <dbReference type="PROSITE" id="PS51900"/>
    </source>
</evidence>
<keyword evidence="1 3" id="KW-0238">DNA-binding</keyword>
<protein>
    <submittedName>
        <fullName evidence="6">Integrase family protein</fullName>
    </submittedName>
</protein>
<evidence type="ECO:0000256" key="3">
    <source>
        <dbReference type="PROSITE-ProRule" id="PRU01248"/>
    </source>
</evidence>
<dbReference type="Gene3D" id="1.10.443.10">
    <property type="entry name" value="Intergrase catalytic core"/>
    <property type="match status" value="1"/>
</dbReference>
<accession>A0A5Q2N1X9</accession>